<protein>
    <submittedName>
        <fullName evidence="1">Uncharacterized protein</fullName>
    </submittedName>
</protein>
<dbReference type="RefSeq" id="WP_409588135.1">
    <property type="nucleotide sequence ID" value="NZ_CAKMTZ010000002.1"/>
</dbReference>
<evidence type="ECO:0000313" key="1">
    <source>
        <dbReference type="EMBL" id="CAH1603969.1"/>
    </source>
</evidence>
<proteinExistence type="predicted"/>
<evidence type="ECO:0000313" key="2">
    <source>
        <dbReference type="Proteomes" id="UP001295462"/>
    </source>
</evidence>
<gene>
    <name evidence="1" type="ORF">THF1A12_90073</name>
</gene>
<dbReference type="Proteomes" id="UP001295462">
    <property type="component" value="Unassembled WGS sequence"/>
</dbReference>
<reference evidence="1" key="1">
    <citation type="submission" date="2022-01" db="EMBL/GenBank/DDBJ databases">
        <authorList>
            <person name="Lagorce A."/>
        </authorList>
    </citation>
    <scope>NUCLEOTIDE SEQUENCE</scope>
    <source>
        <strain evidence="1">Th15_F1_A12</strain>
    </source>
</reference>
<name>A0AAU9QXX3_9VIBR</name>
<organism evidence="1 2">
    <name type="scientific">Vibrio jasicida</name>
    <dbReference type="NCBI Taxonomy" id="766224"/>
    <lineage>
        <taxon>Bacteria</taxon>
        <taxon>Pseudomonadati</taxon>
        <taxon>Pseudomonadota</taxon>
        <taxon>Gammaproteobacteria</taxon>
        <taxon>Vibrionales</taxon>
        <taxon>Vibrionaceae</taxon>
        <taxon>Vibrio</taxon>
    </lineage>
</organism>
<sequence>MNTIESQYTKIILRENLKEDFNKRKENLDDTSKAVIEEFLSDESVEFVTVCTDDINIINDLNVLELECLNIPVIIEDLELNLPEELFQDALVQLTKAHLMEFLKPRCSPFYDELMEGLGKDTCLVCQYIKERSEQEFEKQEHNVFTILFELFYLLHDRCFENQGGYFQTQDAVLDYDFHIIY</sequence>
<comment type="caution">
    <text evidence="1">The sequence shown here is derived from an EMBL/GenBank/DDBJ whole genome shotgun (WGS) entry which is preliminary data.</text>
</comment>
<dbReference type="EMBL" id="CAKMUD010000149">
    <property type="protein sequence ID" value="CAH1603969.1"/>
    <property type="molecule type" value="Genomic_DNA"/>
</dbReference>
<dbReference type="AlphaFoldDB" id="A0AAU9QXX3"/>
<accession>A0AAU9QXX3</accession>